<evidence type="ECO:0000259" key="4">
    <source>
        <dbReference type="PROSITE" id="PS51352"/>
    </source>
</evidence>
<dbReference type="Gene3D" id="3.40.30.10">
    <property type="entry name" value="Glutaredoxin"/>
    <property type="match status" value="1"/>
</dbReference>
<dbReference type="CDD" id="cd02968">
    <property type="entry name" value="SCO"/>
    <property type="match status" value="1"/>
</dbReference>
<dbReference type="EMBL" id="CP095073">
    <property type="protein sequence ID" value="UOQ44448.1"/>
    <property type="molecule type" value="Genomic_DNA"/>
</dbReference>
<dbReference type="SUPFAM" id="SSF52833">
    <property type="entry name" value="Thioredoxin-like"/>
    <property type="match status" value="1"/>
</dbReference>
<evidence type="ECO:0000256" key="1">
    <source>
        <dbReference type="ARBA" id="ARBA00010996"/>
    </source>
</evidence>
<proteinExistence type="inferred from homology"/>
<protein>
    <submittedName>
        <fullName evidence="5">SCO family protein</fullName>
    </submittedName>
</protein>
<evidence type="ECO:0000313" key="6">
    <source>
        <dbReference type="Proteomes" id="UP000831787"/>
    </source>
</evidence>
<dbReference type="InterPro" id="IPR036249">
    <property type="entry name" value="Thioredoxin-like_sf"/>
</dbReference>
<dbReference type="PROSITE" id="PS51257">
    <property type="entry name" value="PROKAR_LIPOPROTEIN"/>
    <property type="match status" value="1"/>
</dbReference>
<dbReference type="Proteomes" id="UP000831787">
    <property type="component" value="Chromosome"/>
</dbReference>
<dbReference type="PANTHER" id="PTHR12151">
    <property type="entry name" value="ELECTRON TRANSPORT PROTIN SCO1/SENC FAMILY MEMBER"/>
    <property type="match status" value="1"/>
</dbReference>
<name>A0ABY4EKQ3_9BACI</name>
<organism evidence="5 6">
    <name type="scientific">Halobacillus salinarum</name>
    <dbReference type="NCBI Taxonomy" id="2932257"/>
    <lineage>
        <taxon>Bacteria</taxon>
        <taxon>Bacillati</taxon>
        <taxon>Bacillota</taxon>
        <taxon>Bacilli</taxon>
        <taxon>Bacillales</taxon>
        <taxon>Bacillaceae</taxon>
        <taxon>Halobacillus</taxon>
    </lineage>
</organism>
<keyword evidence="3" id="KW-0732">Signal</keyword>
<feature type="chain" id="PRO_5046486169" evidence="3">
    <location>
        <begin position="21"/>
        <end position="197"/>
    </location>
</feature>
<dbReference type="Pfam" id="PF02630">
    <property type="entry name" value="SCO1-SenC"/>
    <property type="match status" value="1"/>
</dbReference>
<evidence type="ECO:0000256" key="3">
    <source>
        <dbReference type="SAM" id="SignalP"/>
    </source>
</evidence>
<dbReference type="InterPro" id="IPR003782">
    <property type="entry name" value="SCO1/SenC"/>
</dbReference>
<keyword evidence="6" id="KW-1185">Reference proteome</keyword>
<accession>A0ABY4EKQ3</accession>
<feature type="domain" description="Thioredoxin" evidence="4">
    <location>
        <begin position="29"/>
        <end position="194"/>
    </location>
</feature>
<gene>
    <name evidence="5" type="ORF">MUN89_00160</name>
</gene>
<feature type="signal peptide" evidence="3">
    <location>
        <begin position="1"/>
        <end position="20"/>
    </location>
</feature>
<dbReference type="RefSeq" id="WP_244710419.1">
    <property type="nucleotide sequence ID" value="NZ_CP095073.1"/>
</dbReference>
<comment type="similarity">
    <text evidence="1">Belongs to the SCO1/2 family.</text>
</comment>
<sequence length="197" mass="22293">MKLNRFLLLTLLSALVLVMAACGKKELEDTLDWKVGSFQATTQANNSFSTDEMKGKVWIADLIFTSCETVCPPMTRNMSQLQKKFKEEGLDVEFVSFSVDPKVDTPEKLKEFGKSHGASFKNWTYVTGYSQKDIQTFAKDTFHTLAEKIEGTDQVSHGSSFYLINKDNVVMKKYSGTQDVQYEQIIKDAKVLLNEES</sequence>
<keyword evidence="2" id="KW-0186">Copper</keyword>
<reference evidence="5 6" key="1">
    <citation type="submission" date="2022-04" db="EMBL/GenBank/DDBJ databases">
        <title>Halobacillus sp. isolated from saltern.</title>
        <authorList>
            <person name="Won M."/>
            <person name="Lee C.-M."/>
            <person name="Woen H.-Y."/>
            <person name="Kwon S.-W."/>
        </authorList>
    </citation>
    <scope>NUCLEOTIDE SEQUENCE [LARGE SCALE GENOMIC DNA]</scope>
    <source>
        <strain evidence="5 6">SSBR10-3</strain>
    </source>
</reference>
<evidence type="ECO:0000313" key="5">
    <source>
        <dbReference type="EMBL" id="UOQ44448.1"/>
    </source>
</evidence>
<dbReference type="PROSITE" id="PS51352">
    <property type="entry name" value="THIOREDOXIN_2"/>
    <property type="match status" value="1"/>
</dbReference>
<dbReference type="PANTHER" id="PTHR12151:SF25">
    <property type="entry name" value="LINALOOL DEHYDRATASE_ISOMERASE DOMAIN-CONTAINING PROTEIN"/>
    <property type="match status" value="1"/>
</dbReference>
<dbReference type="InterPro" id="IPR013766">
    <property type="entry name" value="Thioredoxin_domain"/>
</dbReference>
<evidence type="ECO:0000256" key="2">
    <source>
        <dbReference type="ARBA" id="ARBA00023008"/>
    </source>
</evidence>